<organism evidence="2 3">
    <name type="scientific">Catenuloplanes nepalensis</name>
    <dbReference type="NCBI Taxonomy" id="587533"/>
    <lineage>
        <taxon>Bacteria</taxon>
        <taxon>Bacillati</taxon>
        <taxon>Actinomycetota</taxon>
        <taxon>Actinomycetes</taxon>
        <taxon>Micromonosporales</taxon>
        <taxon>Micromonosporaceae</taxon>
        <taxon>Catenuloplanes</taxon>
    </lineage>
</organism>
<accession>A0ABT9MVB0</accession>
<dbReference type="Gene3D" id="1.10.260.40">
    <property type="entry name" value="lambda repressor-like DNA-binding domains"/>
    <property type="match status" value="1"/>
</dbReference>
<dbReference type="Proteomes" id="UP001240984">
    <property type="component" value="Unassembled WGS sequence"/>
</dbReference>
<feature type="domain" description="HTH cro/C1-type" evidence="1">
    <location>
        <begin position="26"/>
        <end position="79"/>
    </location>
</feature>
<evidence type="ECO:0000313" key="3">
    <source>
        <dbReference type="Proteomes" id="UP001240984"/>
    </source>
</evidence>
<dbReference type="InterPro" id="IPR010982">
    <property type="entry name" value="Lambda_DNA-bd_dom_sf"/>
</dbReference>
<dbReference type="Pfam" id="PF13560">
    <property type="entry name" value="HTH_31"/>
    <property type="match status" value="1"/>
</dbReference>
<name>A0ABT9MVB0_9ACTN</name>
<dbReference type="RefSeq" id="WP_306831148.1">
    <property type="nucleotide sequence ID" value="NZ_JAUSRA010000001.1"/>
</dbReference>
<proteinExistence type="predicted"/>
<reference evidence="2 3" key="1">
    <citation type="submission" date="2023-07" db="EMBL/GenBank/DDBJ databases">
        <title>Sequencing the genomes of 1000 actinobacteria strains.</title>
        <authorList>
            <person name="Klenk H.-P."/>
        </authorList>
    </citation>
    <scope>NUCLEOTIDE SEQUENCE [LARGE SCALE GENOMIC DNA]</scope>
    <source>
        <strain evidence="2 3">DSM 44710</strain>
    </source>
</reference>
<dbReference type="PROSITE" id="PS50943">
    <property type="entry name" value="HTH_CROC1"/>
    <property type="match status" value="1"/>
</dbReference>
<gene>
    <name evidence="2" type="ORF">J2S43_003895</name>
</gene>
<dbReference type="InterPro" id="IPR043917">
    <property type="entry name" value="DUF5753"/>
</dbReference>
<keyword evidence="3" id="KW-1185">Reference proteome</keyword>
<dbReference type="CDD" id="cd00093">
    <property type="entry name" value="HTH_XRE"/>
    <property type="match status" value="1"/>
</dbReference>
<dbReference type="EMBL" id="JAUSRA010000001">
    <property type="protein sequence ID" value="MDP9795383.1"/>
    <property type="molecule type" value="Genomic_DNA"/>
</dbReference>
<dbReference type="InterPro" id="IPR001387">
    <property type="entry name" value="Cro/C1-type_HTH"/>
</dbReference>
<evidence type="ECO:0000259" key="1">
    <source>
        <dbReference type="PROSITE" id="PS50943"/>
    </source>
</evidence>
<dbReference type="Pfam" id="PF19054">
    <property type="entry name" value="DUF5753"/>
    <property type="match status" value="1"/>
</dbReference>
<dbReference type="SUPFAM" id="SSF47413">
    <property type="entry name" value="lambda repressor-like DNA-binding domains"/>
    <property type="match status" value="1"/>
</dbReference>
<protein>
    <submittedName>
        <fullName evidence="2">Transcriptional regulator with XRE-family HTH domain</fullName>
    </submittedName>
</protein>
<comment type="caution">
    <text evidence="2">The sequence shown here is derived from an EMBL/GenBank/DDBJ whole genome shotgun (WGS) entry which is preliminary data.</text>
</comment>
<dbReference type="SMART" id="SM00530">
    <property type="entry name" value="HTH_XRE"/>
    <property type="match status" value="1"/>
</dbReference>
<sequence>MAGGVEGGDLPGGNPQLRRHALGSELRELRVRRGMTAEEVGGALDRSGSWVSRIEGGKIRIRTRELSDLLDVYGVANHSRRAYLERLAIEGRQKAWWSAYRDVVGENYSVYIGLEDSAERIFEYQERAVPGLLQTEAYMRALFVSYGPISKWAVGAEKAEQLIRVRLARQGILRRASRPRLSAVIDESVVRRVVGDVSVHRDQLSALLASFDSMDIRVFPFRSSGGSVVIPSFVVLGAPGGGNVAYEEHLSRSALYDGRSALPYVQMADWLKSHALSSRHSERLISKVIDELGAWET</sequence>
<evidence type="ECO:0000313" key="2">
    <source>
        <dbReference type="EMBL" id="MDP9795383.1"/>
    </source>
</evidence>